<feature type="binding site" evidence="17">
    <location>
        <position position="9"/>
    </location>
    <ligand>
        <name>a divalent metal cation</name>
        <dbReference type="ChEBI" id="CHEBI:60240"/>
        <label>1</label>
        <note>catalytic</note>
    </ligand>
</feature>
<dbReference type="NCBIfam" id="TIGR01406">
    <property type="entry name" value="dnaQ_proteo"/>
    <property type="match status" value="1"/>
</dbReference>
<feature type="binding site" evidence="17">
    <location>
        <position position="157"/>
    </location>
    <ligand>
        <name>a divalent metal cation</name>
        <dbReference type="ChEBI" id="CHEBI:60240"/>
        <label>1</label>
        <note>catalytic</note>
    </ligand>
</feature>
<evidence type="ECO:0000256" key="16">
    <source>
        <dbReference type="PIRSR" id="PIRSR606309-2"/>
    </source>
</evidence>
<evidence type="ECO:0000256" key="12">
    <source>
        <dbReference type="ARBA" id="ARBA00022932"/>
    </source>
</evidence>
<dbReference type="InterPro" id="IPR013520">
    <property type="entry name" value="Ribonucl_H"/>
</dbReference>
<dbReference type="InParanoid" id="A0A6N7EUQ4"/>
<dbReference type="CDD" id="cd06131">
    <property type="entry name" value="DNA_pol_III_epsilon_Ecoli_like"/>
    <property type="match status" value="1"/>
</dbReference>
<dbReference type="FunCoup" id="A0A6N7EUQ4">
    <property type="interactions" value="109"/>
</dbReference>
<evidence type="ECO:0000256" key="15">
    <source>
        <dbReference type="PIRSR" id="PIRSR606309-1"/>
    </source>
</evidence>
<dbReference type="GO" id="GO:0003677">
    <property type="term" value="F:DNA binding"/>
    <property type="evidence" value="ECO:0007669"/>
    <property type="project" value="InterPro"/>
</dbReference>
<evidence type="ECO:0000313" key="20">
    <source>
        <dbReference type="EMBL" id="MPV85703.1"/>
    </source>
</evidence>
<dbReference type="Pfam" id="PF00929">
    <property type="entry name" value="RNase_T"/>
    <property type="match status" value="1"/>
</dbReference>
<proteinExistence type="predicted"/>
<evidence type="ECO:0000256" key="10">
    <source>
        <dbReference type="ARBA" id="ARBA00022839"/>
    </source>
</evidence>
<evidence type="ECO:0000256" key="7">
    <source>
        <dbReference type="ARBA" id="ARBA00022722"/>
    </source>
</evidence>
<keyword evidence="10 18" id="KW-0269">Exonuclease</keyword>
<dbReference type="InterPro" id="IPR036397">
    <property type="entry name" value="RNaseH_sf"/>
</dbReference>
<evidence type="ECO:0000256" key="1">
    <source>
        <dbReference type="ARBA" id="ARBA00001936"/>
    </source>
</evidence>
<dbReference type="AlphaFoldDB" id="A0A6N7EUQ4"/>
<keyword evidence="5 18" id="KW-0548">Nucleotidyltransferase</keyword>
<keyword evidence="9 18" id="KW-0378">Hydrolase</keyword>
<dbReference type="InterPro" id="IPR006054">
    <property type="entry name" value="DnaQ"/>
</dbReference>
<feature type="binding site" evidence="16">
    <location>
        <position position="9"/>
    </location>
    <ligand>
        <name>substrate</name>
    </ligand>
</feature>
<dbReference type="EMBL" id="WHNW01000002">
    <property type="protein sequence ID" value="MPV85703.1"/>
    <property type="molecule type" value="Genomic_DNA"/>
</dbReference>
<feature type="active site" description="Proton acceptor" evidence="15">
    <location>
        <position position="152"/>
    </location>
</feature>
<evidence type="ECO:0000256" key="8">
    <source>
        <dbReference type="ARBA" id="ARBA00022723"/>
    </source>
</evidence>
<feature type="binding site" evidence="16">
    <location>
        <position position="57"/>
    </location>
    <ligand>
        <name>substrate</name>
    </ligand>
</feature>
<dbReference type="GO" id="GO:0045004">
    <property type="term" value="P:DNA replication proofreading"/>
    <property type="evidence" value="ECO:0007669"/>
    <property type="project" value="TreeGrafter"/>
</dbReference>
<comment type="caution">
    <text evidence="20">The sequence shown here is derived from an EMBL/GenBank/DDBJ whole genome shotgun (WGS) entry which is preliminary data.</text>
</comment>
<feature type="binding site" evidence="16">
    <location>
        <position position="157"/>
    </location>
    <ligand>
        <name>substrate</name>
    </ligand>
</feature>
<dbReference type="InterPro" id="IPR006309">
    <property type="entry name" value="DnaQ_proteo"/>
</dbReference>
<dbReference type="NCBIfam" id="NF004316">
    <property type="entry name" value="PRK05711.1"/>
    <property type="match status" value="1"/>
</dbReference>
<dbReference type="PANTHER" id="PTHR30231">
    <property type="entry name" value="DNA POLYMERASE III SUBUNIT EPSILON"/>
    <property type="match status" value="1"/>
</dbReference>
<keyword evidence="6 18" id="KW-0235">DNA replication</keyword>
<dbReference type="FunFam" id="3.30.420.10:FF:000012">
    <property type="entry name" value="DNA polymerase III subunit epsilon"/>
    <property type="match status" value="1"/>
</dbReference>
<accession>A0A6N7EUQ4</accession>
<comment type="catalytic activity">
    <reaction evidence="14 18">
        <text>DNA(n) + a 2'-deoxyribonucleoside 5'-triphosphate = DNA(n+1) + diphosphate</text>
        <dbReference type="Rhea" id="RHEA:22508"/>
        <dbReference type="Rhea" id="RHEA-COMP:17339"/>
        <dbReference type="Rhea" id="RHEA-COMP:17340"/>
        <dbReference type="ChEBI" id="CHEBI:33019"/>
        <dbReference type="ChEBI" id="CHEBI:61560"/>
        <dbReference type="ChEBI" id="CHEBI:173112"/>
        <dbReference type="EC" id="2.7.7.7"/>
    </reaction>
</comment>
<dbReference type="InterPro" id="IPR012337">
    <property type="entry name" value="RNaseH-like_sf"/>
</dbReference>
<evidence type="ECO:0000256" key="17">
    <source>
        <dbReference type="PIRSR" id="PIRSR606309-3"/>
    </source>
</evidence>
<feature type="binding site" evidence="17">
    <location>
        <position position="7"/>
    </location>
    <ligand>
        <name>a divalent metal cation</name>
        <dbReference type="ChEBI" id="CHEBI:60240"/>
        <label>1</label>
        <note>catalytic</note>
    </ligand>
</feature>
<comment type="subunit">
    <text evidence="18">DNA polymerase III contains a core (composed of alpha, epsilon and theta chains) that associates with a tau subunit. This core dimerizes to form the POLIII' complex. PolIII' associates with the gamma complex (composed of gamma, delta, delta', psi and chi chains) and with the beta chain to form the complete DNA polymerase III complex.</text>
</comment>
<keyword evidence="11 17" id="KW-0460">Magnesium</keyword>
<dbReference type="RefSeq" id="WP_152809192.1">
    <property type="nucleotide sequence ID" value="NZ_WHNW01000002.1"/>
</dbReference>
<evidence type="ECO:0000256" key="18">
    <source>
        <dbReference type="RuleBase" id="RU364087"/>
    </source>
</evidence>
<dbReference type="EC" id="2.7.7.7" evidence="2 18"/>
<reference evidence="20 21" key="1">
    <citation type="submission" date="2019-10" db="EMBL/GenBank/DDBJ databases">
        <title>Cardiobacteriales fam. a chemoheterotrophic member of the order Cardiobacteriales, and proposal of Cardiobacteriales fam. nov.</title>
        <authorList>
            <person name="Wang C."/>
        </authorList>
    </citation>
    <scope>NUCLEOTIDE SEQUENCE [LARGE SCALE GENOMIC DNA]</scope>
    <source>
        <strain evidence="20 21">ML27</strain>
    </source>
</reference>
<keyword evidence="21" id="KW-1185">Reference proteome</keyword>
<evidence type="ECO:0000256" key="11">
    <source>
        <dbReference type="ARBA" id="ARBA00022842"/>
    </source>
</evidence>
<keyword evidence="13 17" id="KW-0464">Manganese</keyword>
<evidence type="ECO:0000313" key="21">
    <source>
        <dbReference type="Proteomes" id="UP000471298"/>
    </source>
</evidence>
<sequence length="222" mass="24769">MRRIFLDTETTGLPAEAGHRIIEIGAVEMHDRELTGNYYHQYINPEREVDEGAFGVHGIGDAFLLDKPVMAQIADEFLDFVEGAELIIHNAPFDVGFLNHELRLLGRDQTIETLCEVTDTLAMARKKYPGARASLDALVKRYGITQFNRDLHGALLDAEILAQVYLMMTGGQSGLGLSFDRQDKAQSSNAEGQHLESISIHPVPVDASELALHQQWFEQHQS</sequence>
<comment type="function">
    <text evidence="18">DNA polymerase III is a complex, multichain enzyme responsible for most of the replicative synthesis in bacteria. The epsilon subunit contain the editing function and is a proofreading 3'-5' exonuclease.</text>
</comment>
<evidence type="ECO:0000256" key="6">
    <source>
        <dbReference type="ARBA" id="ARBA00022705"/>
    </source>
</evidence>
<evidence type="ECO:0000256" key="4">
    <source>
        <dbReference type="ARBA" id="ARBA00022679"/>
    </source>
</evidence>
<dbReference type="GO" id="GO:0046872">
    <property type="term" value="F:metal ion binding"/>
    <property type="evidence" value="ECO:0007669"/>
    <property type="project" value="UniProtKB-KW"/>
</dbReference>
<dbReference type="Proteomes" id="UP000471298">
    <property type="component" value="Unassembled WGS sequence"/>
</dbReference>
<name>A0A6N7EUQ4_9GAMM</name>
<evidence type="ECO:0000256" key="13">
    <source>
        <dbReference type="ARBA" id="ARBA00023211"/>
    </source>
</evidence>
<dbReference type="GO" id="GO:0003887">
    <property type="term" value="F:DNA-directed DNA polymerase activity"/>
    <property type="evidence" value="ECO:0007669"/>
    <property type="project" value="UniProtKB-KW"/>
</dbReference>
<dbReference type="PANTHER" id="PTHR30231:SF41">
    <property type="entry name" value="DNA POLYMERASE III SUBUNIT EPSILON"/>
    <property type="match status" value="1"/>
</dbReference>
<evidence type="ECO:0000256" key="2">
    <source>
        <dbReference type="ARBA" id="ARBA00012417"/>
    </source>
</evidence>
<keyword evidence="8 17" id="KW-0479">Metal-binding</keyword>
<dbReference type="GO" id="GO:0008408">
    <property type="term" value="F:3'-5' exonuclease activity"/>
    <property type="evidence" value="ECO:0007669"/>
    <property type="project" value="TreeGrafter"/>
</dbReference>
<dbReference type="SUPFAM" id="SSF53098">
    <property type="entry name" value="Ribonuclease H-like"/>
    <property type="match status" value="1"/>
</dbReference>
<gene>
    <name evidence="18 20" type="primary">dnaQ</name>
    <name evidence="20" type="ORF">GCU85_02985</name>
</gene>
<comment type="cofactor">
    <cofactor evidence="1 18">
        <name>Mn(2+)</name>
        <dbReference type="ChEBI" id="CHEBI:29035"/>
    </cofactor>
</comment>
<dbReference type="SMART" id="SM00479">
    <property type="entry name" value="EXOIII"/>
    <property type="match status" value="1"/>
</dbReference>
<keyword evidence="7 18" id="KW-0540">Nuclease</keyword>
<dbReference type="Gene3D" id="3.30.420.10">
    <property type="entry name" value="Ribonuclease H-like superfamily/Ribonuclease H"/>
    <property type="match status" value="1"/>
</dbReference>
<comment type="cofactor">
    <cofactor evidence="17">
        <name>Mg(2+)</name>
        <dbReference type="ChEBI" id="CHEBI:18420"/>
    </cofactor>
    <cofactor evidence="17">
        <name>Mn(2+)</name>
        <dbReference type="ChEBI" id="CHEBI:29035"/>
    </cofactor>
    <text evidence="17">Binds 2 divalent metal cations. Magnesium or manganese.</text>
</comment>
<keyword evidence="4 18" id="KW-0808">Transferase</keyword>
<evidence type="ECO:0000259" key="19">
    <source>
        <dbReference type="SMART" id="SM00479"/>
    </source>
</evidence>
<protein>
    <recommendedName>
        <fullName evidence="3 18">DNA polymerase III subunit epsilon</fullName>
        <ecNumber evidence="2 18">2.7.7.7</ecNumber>
    </recommendedName>
</protein>
<evidence type="ECO:0000256" key="14">
    <source>
        <dbReference type="ARBA" id="ARBA00049244"/>
    </source>
</evidence>
<dbReference type="NCBIfam" id="TIGR00573">
    <property type="entry name" value="dnaq"/>
    <property type="match status" value="1"/>
</dbReference>
<feature type="binding site" evidence="16">
    <location>
        <position position="7"/>
    </location>
    <ligand>
        <name>substrate</name>
    </ligand>
</feature>
<evidence type="ECO:0000256" key="3">
    <source>
        <dbReference type="ARBA" id="ARBA00020352"/>
    </source>
</evidence>
<evidence type="ECO:0000256" key="9">
    <source>
        <dbReference type="ARBA" id="ARBA00022801"/>
    </source>
</evidence>
<organism evidence="20 21">
    <name type="scientific">Ostreibacterium oceani</name>
    <dbReference type="NCBI Taxonomy" id="2654998"/>
    <lineage>
        <taxon>Bacteria</taxon>
        <taxon>Pseudomonadati</taxon>
        <taxon>Pseudomonadota</taxon>
        <taxon>Gammaproteobacteria</taxon>
        <taxon>Cardiobacteriales</taxon>
        <taxon>Ostreibacteriaceae</taxon>
        <taxon>Ostreibacterium</taxon>
    </lineage>
</organism>
<feature type="domain" description="Exonuclease" evidence="19">
    <location>
        <begin position="2"/>
        <end position="174"/>
    </location>
</feature>
<evidence type="ECO:0000256" key="5">
    <source>
        <dbReference type="ARBA" id="ARBA00022695"/>
    </source>
</evidence>
<dbReference type="GO" id="GO:0005829">
    <property type="term" value="C:cytosol"/>
    <property type="evidence" value="ECO:0007669"/>
    <property type="project" value="TreeGrafter"/>
</dbReference>
<keyword evidence="12 18" id="KW-0239">DNA-directed DNA polymerase</keyword>